<name>A0A9X4SK94_9LACT</name>
<dbReference type="Pfam" id="PF11392">
    <property type="entry name" value="AllH"/>
    <property type="match status" value="1"/>
</dbReference>
<gene>
    <name evidence="1" type="ORF">NF708_09990</name>
</gene>
<sequence>MKQTSVGKVNLDTFKRVHSQEFQGVIHSIFDHTINVVLNKQIPNMLTLGGRRVRGSPNSVFLENFQELKSHIFRGQKVNLAQGKLFIDPQLEIEFRIDAVETSEKHNTLPSNLSQKIEKLNILELKNNPYTNNPAYRPFLAPLLCEIQSLKQALISGEYIRIRKNGQRLIGLGVGLTPSGDDVLTGLFLTLNSLPKCKEKVVEDILGKNGSQLSHTNLISQHQLYFAALGEGKANVLSFIEESDPELIEERAQSVLEIGSTSGFDTLLGIKLAMEFMRAEEIEKIEMEKN</sequence>
<accession>A0A9X4SK94</accession>
<dbReference type="EMBL" id="JAMWGI010000008">
    <property type="protein sequence ID" value="MDG6194314.1"/>
    <property type="molecule type" value="Genomic_DNA"/>
</dbReference>
<proteinExistence type="predicted"/>
<dbReference type="AlphaFoldDB" id="A0A9X4SK94"/>
<dbReference type="InterPro" id="IPR021530">
    <property type="entry name" value="AllH-like"/>
</dbReference>
<dbReference type="Proteomes" id="UP001153203">
    <property type="component" value="Unassembled WGS sequence"/>
</dbReference>
<evidence type="ECO:0000313" key="2">
    <source>
        <dbReference type="Proteomes" id="UP001153203"/>
    </source>
</evidence>
<dbReference type="RefSeq" id="WP_279362812.1">
    <property type="nucleotide sequence ID" value="NZ_JAMWGA010000002.1"/>
</dbReference>
<organism evidence="1 2">
    <name type="scientific">Lactococcus formosensis</name>
    <dbReference type="NCBI Taxonomy" id="1281486"/>
    <lineage>
        <taxon>Bacteria</taxon>
        <taxon>Bacillati</taxon>
        <taxon>Bacillota</taxon>
        <taxon>Bacilli</taxon>
        <taxon>Lactobacillales</taxon>
        <taxon>Streptococcaceae</taxon>
        <taxon>Lactococcus</taxon>
    </lineage>
</organism>
<protein>
    <submittedName>
        <fullName evidence="1">DUF2877 domain-containing protein</fullName>
    </submittedName>
</protein>
<comment type="caution">
    <text evidence="1">The sequence shown here is derived from an EMBL/GenBank/DDBJ whole genome shotgun (WGS) entry which is preliminary data.</text>
</comment>
<reference evidence="1" key="1">
    <citation type="submission" date="2022-06" db="EMBL/GenBank/DDBJ databases">
        <title>Lactococcus from bovine mastitis in China.</title>
        <authorList>
            <person name="Lin Y."/>
            <person name="Han B."/>
        </authorList>
    </citation>
    <scope>NUCLEOTIDE SEQUENCE</scope>
    <source>
        <strain evidence="1">Hebei-B-39</strain>
    </source>
</reference>
<evidence type="ECO:0000313" key="1">
    <source>
        <dbReference type="EMBL" id="MDG6194314.1"/>
    </source>
</evidence>